<dbReference type="HOGENOM" id="CLU_071330_3_1_1"/>
<reference evidence="4 5" key="1">
    <citation type="submission" date="2014-04" db="EMBL/GenBank/DDBJ databases">
        <authorList>
            <consortium name="DOE Joint Genome Institute"/>
            <person name="Kuo A."/>
            <person name="Girlanda M."/>
            <person name="Perotto S."/>
            <person name="Kohler A."/>
            <person name="Nagy L.G."/>
            <person name="Floudas D."/>
            <person name="Copeland A."/>
            <person name="Barry K.W."/>
            <person name="Cichocki N."/>
            <person name="Veneault-Fourrey C."/>
            <person name="LaButti K."/>
            <person name="Lindquist E.A."/>
            <person name="Lipzen A."/>
            <person name="Lundell T."/>
            <person name="Morin E."/>
            <person name="Murat C."/>
            <person name="Sun H."/>
            <person name="Tunlid A."/>
            <person name="Henrissat B."/>
            <person name="Grigoriev I.V."/>
            <person name="Hibbett D.S."/>
            <person name="Martin F."/>
            <person name="Nordberg H.P."/>
            <person name="Cantor M.N."/>
            <person name="Hua S.X."/>
        </authorList>
    </citation>
    <scope>NUCLEOTIDE SEQUENCE [LARGE SCALE GENOMIC DNA]</scope>
    <source>
        <strain evidence="4 5">MUT 4182</strain>
    </source>
</reference>
<evidence type="ECO:0000313" key="4">
    <source>
        <dbReference type="EMBL" id="KIO25807.1"/>
    </source>
</evidence>
<proteinExistence type="inferred from homology"/>
<dbReference type="InterPro" id="IPR016040">
    <property type="entry name" value="NAD(P)-bd_dom"/>
</dbReference>
<dbReference type="EMBL" id="KN823035">
    <property type="protein sequence ID" value="KIO25807.1"/>
    <property type="molecule type" value="Genomic_DNA"/>
</dbReference>
<comment type="similarity">
    <text evidence="2">Belongs to the FMP52 family.</text>
</comment>
<evidence type="ECO:0000313" key="5">
    <source>
        <dbReference type="Proteomes" id="UP000054248"/>
    </source>
</evidence>
<reference evidence="5" key="2">
    <citation type="submission" date="2015-01" db="EMBL/GenBank/DDBJ databases">
        <title>Evolutionary Origins and Diversification of the Mycorrhizal Mutualists.</title>
        <authorList>
            <consortium name="DOE Joint Genome Institute"/>
            <consortium name="Mycorrhizal Genomics Consortium"/>
            <person name="Kohler A."/>
            <person name="Kuo A."/>
            <person name="Nagy L.G."/>
            <person name="Floudas D."/>
            <person name="Copeland A."/>
            <person name="Barry K.W."/>
            <person name="Cichocki N."/>
            <person name="Veneault-Fourrey C."/>
            <person name="LaButti K."/>
            <person name="Lindquist E.A."/>
            <person name="Lipzen A."/>
            <person name="Lundell T."/>
            <person name="Morin E."/>
            <person name="Murat C."/>
            <person name="Riley R."/>
            <person name="Ohm R."/>
            <person name="Sun H."/>
            <person name="Tunlid A."/>
            <person name="Henrissat B."/>
            <person name="Grigoriev I.V."/>
            <person name="Hibbett D.S."/>
            <person name="Martin F."/>
        </authorList>
    </citation>
    <scope>NUCLEOTIDE SEQUENCE [LARGE SCALE GENOMIC DNA]</scope>
    <source>
        <strain evidence="5">MUT 4182</strain>
    </source>
</reference>
<gene>
    <name evidence="4" type="ORF">M407DRAFT_15192</name>
</gene>
<feature type="domain" description="NAD(P)-binding" evidence="3">
    <location>
        <begin position="16"/>
        <end position="178"/>
    </location>
</feature>
<comment type="subcellular location">
    <subcellularLocation>
        <location evidence="1">Mitochondrion outer membrane</location>
        <topology evidence="1">Peripheral membrane protein</topology>
    </subcellularLocation>
</comment>
<sequence length="237" mass="25424">MSVPALSPSESVLLIGATGATGKNVLRDLLASNHFSRVVEAGRRVTPAESLQDVTGKEKLTQKTIDFEKLEESGLKDEKVDAIVIVLGTTKAKAGSAQAFEKIDREYIINAAKAAKTGDPKQRIVYLSSMGANANSSFLYARCKGLTEQGLAALYSDCIFFRPGLLKEAGRGERRLTEAIYGKCKELAKAIALAAAQGSANLAPEALATKEDPQKEGLSPYWVVTNKGCFGLSRLWK</sequence>
<dbReference type="InterPro" id="IPR036291">
    <property type="entry name" value="NAD(P)-bd_dom_sf"/>
</dbReference>
<dbReference type="PANTHER" id="PTHR14097">
    <property type="entry name" value="OXIDOREDUCTASE HTATIP2"/>
    <property type="match status" value="1"/>
</dbReference>
<organism evidence="4 5">
    <name type="scientific">Tulasnella calospora MUT 4182</name>
    <dbReference type="NCBI Taxonomy" id="1051891"/>
    <lineage>
        <taxon>Eukaryota</taxon>
        <taxon>Fungi</taxon>
        <taxon>Dikarya</taxon>
        <taxon>Basidiomycota</taxon>
        <taxon>Agaricomycotina</taxon>
        <taxon>Agaricomycetes</taxon>
        <taxon>Cantharellales</taxon>
        <taxon>Tulasnellaceae</taxon>
        <taxon>Tulasnella</taxon>
    </lineage>
</organism>
<dbReference type="GO" id="GO:0051170">
    <property type="term" value="P:import into nucleus"/>
    <property type="evidence" value="ECO:0007669"/>
    <property type="project" value="TreeGrafter"/>
</dbReference>
<keyword evidence="5" id="KW-1185">Reference proteome</keyword>
<dbReference type="SUPFAM" id="SSF51735">
    <property type="entry name" value="NAD(P)-binding Rossmann-fold domains"/>
    <property type="match status" value="1"/>
</dbReference>
<name>A0A0C3LWT1_9AGAM</name>
<evidence type="ECO:0000256" key="1">
    <source>
        <dbReference type="ARBA" id="ARBA00004450"/>
    </source>
</evidence>
<dbReference type="GO" id="GO:0005741">
    <property type="term" value="C:mitochondrial outer membrane"/>
    <property type="evidence" value="ECO:0007669"/>
    <property type="project" value="UniProtKB-SubCell"/>
</dbReference>
<dbReference type="PANTHER" id="PTHR14097:SF7">
    <property type="entry name" value="OXIDOREDUCTASE HTATIP2"/>
    <property type="match status" value="1"/>
</dbReference>
<dbReference type="STRING" id="1051891.A0A0C3LWT1"/>
<protein>
    <recommendedName>
        <fullName evidence="3">NAD(P)-binding domain-containing protein</fullName>
    </recommendedName>
</protein>
<dbReference type="OrthoDB" id="430436at2759"/>
<accession>A0A0C3LWT1</accession>
<dbReference type="AlphaFoldDB" id="A0A0C3LWT1"/>
<evidence type="ECO:0000259" key="3">
    <source>
        <dbReference type="Pfam" id="PF13460"/>
    </source>
</evidence>
<dbReference type="Gene3D" id="3.40.50.720">
    <property type="entry name" value="NAD(P)-binding Rossmann-like Domain"/>
    <property type="match status" value="1"/>
</dbReference>
<dbReference type="Pfam" id="PF13460">
    <property type="entry name" value="NAD_binding_10"/>
    <property type="match status" value="1"/>
</dbReference>
<evidence type="ECO:0000256" key="2">
    <source>
        <dbReference type="ARBA" id="ARBA00006617"/>
    </source>
</evidence>
<dbReference type="Proteomes" id="UP000054248">
    <property type="component" value="Unassembled WGS sequence"/>
</dbReference>